<dbReference type="HOGENOM" id="CLU_486782_0_0_1"/>
<feature type="region of interest" description="Disordered" evidence="1">
    <location>
        <begin position="510"/>
        <end position="560"/>
    </location>
</feature>
<accession>A0A066VNX4</accession>
<keyword evidence="4" id="KW-1185">Reference proteome</keyword>
<dbReference type="OrthoDB" id="2686513at2759"/>
<feature type="region of interest" description="Disordered" evidence="1">
    <location>
        <begin position="372"/>
        <end position="394"/>
    </location>
</feature>
<keyword evidence="2" id="KW-0812">Transmembrane</keyword>
<evidence type="ECO:0000313" key="3">
    <source>
        <dbReference type="EMBL" id="KDN43422.1"/>
    </source>
</evidence>
<reference evidence="3 4" key="1">
    <citation type="submission" date="2014-05" db="EMBL/GenBank/DDBJ databases">
        <title>Draft genome sequence of a rare smut relative, Tilletiaria anomala UBC 951.</title>
        <authorList>
            <consortium name="DOE Joint Genome Institute"/>
            <person name="Toome M."/>
            <person name="Kuo A."/>
            <person name="Henrissat B."/>
            <person name="Lipzen A."/>
            <person name="Tritt A."/>
            <person name="Yoshinaga Y."/>
            <person name="Zane M."/>
            <person name="Barry K."/>
            <person name="Grigoriev I.V."/>
            <person name="Spatafora J.W."/>
            <person name="Aimea M.C."/>
        </authorList>
    </citation>
    <scope>NUCLEOTIDE SEQUENCE [LARGE SCALE GENOMIC DNA]</scope>
    <source>
        <strain evidence="3 4">UBC 951</strain>
    </source>
</reference>
<dbReference type="AlphaFoldDB" id="A0A066VNX4"/>
<dbReference type="InParanoid" id="A0A066VNX4"/>
<evidence type="ECO:0000313" key="4">
    <source>
        <dbReference type="Proteomes" id="UP000027361"/>
    </source>
</evidence>
<feature type="transmembrane region" description="Helical" evidence="2">
    <location>
        <begin position="245"/>
        <end position="271"/>
    </location>
</feature>
<feature type="transmembrane region" description="Helical" evidence="2">
    <location>
        <begin position="153"/>
        <end position="176"/>
    </location>
</feature>
<evidence type="ECO:0008006" key="5">
    <source>
        <dbReference type="Google" id="ProtNLM"/>
    </source>
</evidence>
<comment type="caution">
    <text evidence="3">The sequence shown here is derived from an EMBL/GenBank/DDBJ whole genome shotgun (WGS) entry which is preliminary data.</text>
</comment>
<dbReference type="GeneID" id="25261655"/>
<feature type="transmembrane region" description="Helical" evidence="2">
    <location>
        <begin position="47"/>
        <end position="65"/>
    </location>
</feature>
<proteinExistence type="predicted"/>
<gene>
    <name evidence="3" type="ORF">K437DRAFT_152418</name>
</gene>
<keyword evidence="2" id="KW-0472">Membrane</keyword>
<evidence type="ECO:0000256" key="2">
    <source>
        <dbReference type="SAM" id="Phobius"/>
    </source>
</evidence>
<evidence type="ECO:0000256" key="1">
    <source>
        <dbReference type="SAM" id="MobiDB-lite"/>
    </source>
</evidence>
<keyword evidence="2" id="KW-1133">Transmembrane helix</keyword>
<feature type="transmembrane region" description="Helical" evidence="2">
    <location>
        <begin position="120"/>
        <end position="141"/>
    </location>
</feature>
<feature type="transmembrane region" description="Helical" evidence="2">
    <location>
        <begin position="85"/>
        <end position="108"/>
    </location>
</feature>
<name>A0A066VNX4_TILAU</name>
<organism evidence="3 4">
    <name type="scientific">Tilletiaria anomala (strain ATCC 24038 / CBS 436.72 / UBC 951)</name>
    <dbReference type="NCBI Taxonomy" id="1037660"/>
    <lineage>
        <taxon>Eukaryota</taxon>
        <taxon>Fungi</taxon>
        <taxon>Dikarya</taxon>
        <taxon>Basidiomycota</taxon>
        <taxon>Ustilaginomycotina</taxon>
        <taxon>Exobasidiomycetes</taxon>
        <taxon>Georgefischeriales</taxon>
        <taxon>Tilletiariaceae</taxon>
        <taxon>Tilletiaria</taxon>
    </lineage>
</organism>
<feature type="region of interest" description="Disordered" evidence="1">
    <location>
        <begin position="471"/>
        <end position="490"/>
    </location>
</feature>
<sequence length="560" mass="61143">MSSKPAIIQAPTAAGSSLSGVPLGNIPLGQGFYVPADPIEQYHQIDIFRFIILAACGALIWEHIVTIHEEIYRWKQLFSGRPTWVGTLVLISRYSIWGSAISTFWFFFPPENVVNCQASITIIFAFMAITYICLANIFILRLRALWGGSGPQYLVPVLYAMMFVVSGCWIGSVAGFHGQAIPPMLQVRHGPVCMPAPAPYWRVLGWTAAAIFDVVLYVLTLIKVQQLRHFAALQDNASIKTLRRFVFNSSTAYFLVSFSCNISCIFILSFYRNMILQNIPILVSAIMNAIIACRVVFHSDLFSDGKTGLLVIDPLRRSMSSRRRDRVVGRMTTADMLQAQRGVRGVPVVVYTGAVAVDDNPPAFRDYEAKISPPSIVSSPDADQPGGFDHRAQQFGSLSRPYSSQSFSSGIRRTLSASGSLHGVHMPLQQQSSGSAQIAIKRQHSASSWVGAAVSSNERQSSASSFERLLQHTPRQLKRGRSPSVTRTITPTPEMTREIIIAVSSDHIGSASANGHADTASGSAGHAAPPVSGIRAGTPDSQQHGGKKYIPMGQFHQHGR</sequence>
<feature type="transmembrane region" description="Helical" evidence="2">
    <location>
        <begin position="277"/>
        <end position="297"/>
    </location>
</feature>
<dbReference type="EMBL" id="JMSN01000061">
    <property type="protein sequence ID" value="KDN43422.1"/>
    <property type="molecule type" value="Genomic_DNA"/>
</dbReference>
<dbReference type="RefSeq" id="XP_013242375.1">
    <property type="nucleotide sequence ID" value="XM_013386921.1"/>
</dbReference>
<feature type="transmembrane region" description="Helical" evidence="2">
    <location>
        <begin position="203"/>
        <end position="224"/>
    </location>
</feature>
<protein>
    <recommendedName>
        <fullName evidence="5">Transmembrane protein</fullName>
    </recommendedName>
</protein>
<dbReference type="Proteomes" id="UP000027361">
    <property type="component" value="Unassembled WGS sequence"/>
</dbReference>